<gene>
    <name evidence="1" type="primary">PPUP8344</name>
</gene>
<organism evidence="1">
    <name type="scientific">Poeciliopsis prolifica</name>
    <name type="common">blackstripe livebearer</name>
    <dbReference type="NCBI Taxonomy" id="188132"/>
    <lineage>
        <taxon>Eukaryota</taxon>
        <taxon>Metazoa</taxon>
        <taxon>Chordata</taxon>
        <taxon>Craniata</taxon>
        <taxon>Vertebrata</taxon>
        <taxon>Euteleostomi</taxon>
        <taxon>Actinopterygii</taxon>
        <taxon>Neopterygii</taxon>
        <taxon>Teleostei</taxon>
        <taxon>Neoteleostei</taxon>
        <taxon>Acanthomorphata</taxon>
        <taxon>Ovalentaria</taxon>
        <taxon>Atherinomorphae</taxon>
        <taxon>Cyprinodontiformes</taxon>
        <taxon>Poeciliidae</taxon>
        <taxon>Poeciliinae</taxon>
        <taxon>Poeciliopsis</taxon>
    </lineage>
</organism>
<dbReference type="EMBL" id="GBYX01475795">
    <property type="protein sequence ID" value="JAO05882.1"/>
    <property type="molecule type" value="Transcribed_RNA"/>
</dbReference>
<reference evidence="1" key="1">
    <citation type="submission" date="2014-12" db="EMBL/GenBank/DDBJ databases">
        <title>Parallel Evolution in Life History Adaptation Evident in the Tissue-Specific Poeciliopsis prolifica transcriptome.</title>
        <authorList>
            <person name="Jue N.K."/>
            <person name="Foley R.J."/>
            <person name="Obergfell C."/>
            <person name="Reznick D.N."/>
            <person name="O'Neill R.J."/>
            <person name="O'Neill M.J."/>
        </authorList>
    </citation>
    <scope>NUCLEOTIDE SEQUENCE</scope>
</reference>
<evidence type="ECO:0000313" key="1">
    <source>
        <dbReference type="EMBL" id="JAO05882.1"/>
    </source>
</evidence>
<proteinExistence type="predicted"/>
<sequence length="128" mass="13960">MHTPLMQSTLTHHPENVAKCSIVSLQKYLAVHERMSVCERAHVCAFEAVSLSSPSGVIKARTSHPERSPFFTHSVLPPSDTGPPSNLLHKTSSTNCTLPVGAARPIKVSYLVPIIPSCPPYKRRTLHG</sequence>
<accession>A0A0S7EW16</accession>
<name>A0A0S7EW16_9TELE</name>
<protein>
    <submittedName>
        <fullName evidence="1">PPUP8344</fullName>
    </submittedName>
</protein>
<dbReference type="AlphaFoldDB" id="A0A0S7EW16"/>